<dbReference type="CDD" id="cd03028">
    <property type="entry name" value="GRX_PICOT_like"/>
    <property type="match status" value="1"/>
</dbReference>
<dbReference type="KEGG" id="ebla:JGUZn3_15140"/>
<dbReference type="PANTHER" id="PTHR10293:SF16">
    <property type="entry name" value="GLUTAREDOXIN-RELATED PROTEIN 5, MITOCHONDRIAL"/>
    <property type="match status" value="1"/>
</dbReference>
<comment type="similarity">
    <text evidence="1 7">Belongs to the glutaredoxin family. Monothiol subfamily.</text>
</comment>
<dbReference type="PROSITE" id="PS51354">
    <property type="entry name" value="GLUTAREDOXIN_2"/>
    <property type="match status" value="1"/>
</dbReference>
<dbReference type="Gene3D" id="3.40.30.10">
    <property type="entry name" value="Glutaredoxin"/>
    <property type="match status" value="1"/>
</dbReference>
<dbReference type="InterPro" id="IPR033658">
    <property type="entry name" value="GRX_PICOT-like"/>
</dbReference>
<evidence type="ECO:0000256" key="1">
    <source>
        <dbReference type="ARBA" id="ARBA00009630"/>
    </source>
</evidence>
<dbReference type="PANTHER" id="PTHR10293">
    <property type="entry name" value="GLUTAREDOXIN FAMILY MEMBER"/>
    <property type="match status" value="1"/>
</dbReference>
<evidence type="ECO:0000256" key="5">
    <source>
        <dbReference type="ARBA" id="ARBA00023014"/>
    </source>
</evidence>
<dbReference type="GO" id="GO:0046872">
    <property type="term" value="F:metal ion binding"/>
    <property type="evidence" value="ECO:0007669"/>
    <property type="project" value="UniProtKB-KW"/>
</dbReference>
<dbReference type="SUPFAM" id="SSF52833">
    <property type="entry name" value="Thioredoxin-like"/>
    <property type="match status" value="1"/>
</dbReference>
<evidence type="ECO:0000256" key="8">
    <source>
        <dbReference type="PIRSR" id="PIRSR005894-2"/>
    </source>
</evidence>
<evidence type="ECO:0000313" key="11">
    <source>
        <dbReference type="Proteomes" id="UP000516349"/>
    </source>
</evidence>
<dbReference type="RefSeq" id="WP_203412975.1">
    <property type="nucleotide sequence ID" value="NZ_CP060244.1"/>
</dbReference>
<evidence type="ECO:0000256" key="2">
    <source>
        <dbReference type="ARBA" id="ARBA00022714"/>
    </source>
</evidence>
<dbReference type="NCBIfam" id="TIGR00365">
    <property type="entry name" value="Grx4 family monothiol glutaredoxin"/>
    <property type="match status" value="1"/>
</dbReference>
<dbReference type="InterPro" id="IPR004480">
    <property type="entry name" value="Monothiol_GRX-rel"/>
</dbReference>
<dbReference type="GO" id="GO:0051537">
    <property type="term" value="F:2 iron, 2 sulfur cluster binding"/>
    <property type="evidence" value="ECO:0007669"/>
    <property type="project" value="UniProtKB-KW"/>
</dbReference>
<keyword evidence="11" id="KW-1185">Reference proteome</keyword>
<evidence type="ECO:0000259" key="9">
    <source>
        <dbReference type="Pfam" id="PF00462"/>
    </source>
</evidence>
<dbReference type="InterPro" id="IPR014434">
    <property type="entry name" value="Monothiol_GRX"/>
</dbReference>
<dbReference type="Proteomes" id="UP000516349">
    <property type="component" value="Chromosome"/>
</dbReference>
<proteinExistence type="inferred from homology"/>
<keyword evidence="4 8" id="KW-0408">Iron</keyword>
<keyword evidence="3 8" id="KW-0479">Metal-binding</keyword>
<evidence type="ECO:0000313" key="10">
    <source>
        <dbReference type="EMBL" id="QNT78737.1"/>
    </source>
</evidence>
<dbReference type="Pfam" id="PF00462">
    <property type="entry name" value="Glutaredoxin"/>
    <property type="match status" value="1"/>
</dbReference>
<sequence length="108" mass="12209">MTNPVFQRIQSDIDSNPIMLYMKGNKDFPQCGFSARVVQILQHMGVDFQTADVLADTELREGIKQFSNWPTIPQLYVKGEFVGGCDIVMEMFQSGELETLLTGEKEKS</sequence>
<dbReference type="EMBL" id="CP060244">
    <property type="protein sequence ID" value="QNT78737.1"/>
    <property type="molecule type" value="Genomic_DNA"/>
</dbReference>
<accession>A0A7H1NSH7</accession>
<evidence type="ECO:0000256" key="7">
    <source>
        <dbReference type="PIRNR" id="PIRNR005894"/>
    </source>
</evidence>
<name>A0A7H1NSH7_9PROT</name>
<evidence type="ECO:0000256" key="4">
    <source>
        <dbReference type="ARBA" id="ARBA00023004"/>
    </source>
</evidence>
<dbReference type="InterPro" id="IPR002109">
    <property type="entry name" value="Glutaredoxin"/>
</dbReference>
<dbReference type="AlphaFoldDB" id="A0A7H1NSH7"/>
<feature type="binding site" evidence="8">
    <location>
        <position position="31"/>
    </location>
    <ligand>
        <name>[2Fe-2S] cluster</name>
        <dbReference type="ChEBI" id="CHEBI:190135"/>
        <note>ligand shared between dimeric partners</note>
    </ligand>
</feature>
<gene>
    <name evidence="10" type="primary">grxD</name>
    <name evidence="10" type="ORF">JGUZn3_15140</name>
</gene>
<organism evidence="10 11">
    <name type="scientific">Entomobacter blattae</name>
    <dbReference type="NCBI Taxonomy" id="2762277"/>
    <lineage>
        <taxon>Bacteria</taxon>
        <taxon>Pseudomonadati</taxon>
        <taxon>Pseudomonadota</taxon>
        <taxon>Alphaproteobacteria</taxon>
        <taxon>Acetobacterales</taxon>
        <taxon>Acetobacteraceae</taxon>
        <taxon>Entomobacter</taxon>
    </lineage>
</organism>
<evidence type="ECO:0000256" key="6">
    <source>
        <dbReference type="ARBA" id="ARBA00023284"/>
    </source>
</evidence>
<keyword evidence="6" id="KW-0676">Redox-active center</keyword>
<reference evidence="10 11" key="1">
    <citation type="submission" date="2020-08" db="EMBL/GenBank/DDBJ databases">
        <title>Complete genome sequence of Entomobacter blattae G55GP.</title>
        <authorList>
            <person name="Poehlein A."/>
            <person name="Guzman J."/>
            <person name="Daniel R."/>
            <person name="Vilcinskas A."/>
        </authorList>
    </citation>
    <scope>NUCLEOTIDE SEQUENCE [LARGE SCALE GENOMIC DNA]</scope>
    <source>
        <strain evidence="10 11">G55GP</strain>
    </source>
</reference>
<protein>
    <recommendedName>
        <fullName evidence="7">Glutaredoxin</fullName>
    </recommendedName>
</protein>
<dbReference type="FunFam" id="3.40.30.10:FF:000005">
    <property type="entry name" value="Glutaredoxin 5"/>
    <property type="match status" value="1"/>
</dbReference>
<evidence type="ECO:0000256" key="3">
    <source>
        <dbReference type="ARBA" id="ARBA00022723"/>
    </source>
</evidence>
<keyword evidence="2 8" id="KW-0001">2Fe-2S</keyword>
<keyword evidence="5 8" id="KW-0411">Iron-sulfur</keyword>
<feature type="domain" description="Glutaredoxin" evidence="9">
    <location>
        <begin position="18"/>
        <end position="82"/>
    </location>
</feature>
<dbReference type="InterPro" id="IPR036249">
    <property type="entry name" value="Thioredoxin-like_sf"/>
</dbReference>
<dbReference type="PIRSF" id="PIRSF005894">
    <property type="entry name" value="Monothiol_GRX"/>
    <property type="match status" value="1"/>
</dbReference>
<dbReference type="GO" id="GO:0015036">
    <property type="term" value="F:disulfide oxidoreductase activity"/>
    <property type="evidence" value="ECO:0007669"/>
    <property type="project" value="InterPro"/>
</dbReference>